<reference evidence="1 2" key="1">
    <citation type="submission" date="2005-07" db="EMBL/GenBank/DDBJ databases">
        <authorList>
            <person name="Mural R.J."/>
            <person name="Li P.W."/>
            <person name="Adams M.D."/>
            <person name="Amanatides P.G."/>
            <person name="Baden-Tillson H."/>
            <person name="Barnstead M."/>
            <person name="Chin S.H."/>
            <person name="Dew I."/>
            <person name="Evans C.A."/>
            <person name="Ferriera S."/>
            <person name="Flanigan M."/>
            <person name="Fosler C."/>
            <person name="Glodek A."/>
            <person name="Gu Z."/>
            <person name="Holt R.A."/>
            <person name="Jennings D."/>
            <person name="Kraft C.L."/>
            <person name="Lu F."/>
            <person name="Nguyen T."/>
            <person name="Nusskern D.R."/>
            <person name="Pfannkoch C.M."/>
            <person name="Sitter C."/>
            <person name="Sutton G.G."/>
            <person name="Venter J.C."/>
            <person name="Wang Z."/>
            <person name="Woodage T."/>
            <person name="Zheng X.H."/>
            <person name="Zhong F."/>
        </authorList>
    </citation>
    <scope>NUCLEOTIDE SEQUENCE [LARGE SCALE GENOMIC DNA]</scope>
    <source>
        <strain>BN</strain>
        <strain evidence="2">Sprague-Dawley</strain>
    </source>
</reference>
<protein>
    <submittedName>
        <fullName evidence="1">RCG33589</fullName>
    </submittedName>
</protein>
<dbReference type="Proteomes" id="UP000234681">
    <property type="component" value="Chromosome 10"/>
</dbReference>
<dbReference type="AlphaFoldDB" id="A6HFT4"/>
<evidence type="ECO:0000313" key="2">
    <source>
        <dbReference type="Proteomes" id="UP000234681"/>
    </source>
</evidence>
<organism evidence="1 2">
    <name type="scientific">Rattus norvegicus</name>
    <name type="common">Rat</name>
    <dbReference type="NCBI Taxonomy" id="10116"/>
    <lineage>
        <taxon>Eukaryota</taxon>
        <taxon>Metazoa</taxon>
        <taxon>Chordata</taxon>
        <taxon>Craniata</taxon>
        <taxon>Vertebrata</taxon>
        <taxon>Euteleostomi</taxon>
        <taxon>Mammalia</taxon>
        <taxon>Eutheria</taxon>
        <taxon>Euarchontoglires</taxon>
        <taxon>Glires</taxon>
        <taxon>Rodentia</taxon>
        <taxon>Myomorpha</taxon>
        <taxon>Muroidea</taxon>
        <taxon>Muridae</taxon>
        <taxon>Murinae</taxon>
        <taxon>Rattus</taxon>
    </lineage>
</organism>
<evidence type="ECO:0000313" key="1">
    <source>
        <dbReference type="EMBL" id="EDM04889.1"/>
    </source>
</evidence>
<sequence>MVCWPCAAWKNSQPQQRALLGPSSVCARCLGCCLCGQGLPFGSVPSPGLILRLPPSLPTLDSFKFTEGSCSPRFFKL</sequence>
<accession>A6HFT4</accession>
<gene>
    <name evidence="1" type="ORF">rCG_33589</name>
</gene>
<dbReference type="EMBL" id="CH473948">
    <property type="protein sequence ID" value="EDM04889.1"/>
    <property type="molecule type" value="Genomic_DNA"/>
</dbReference>
<name>A6HFT4_RAT</name>
<proteinExistence type="predicted"/>